<dbReference type="Proteomes" id="UP001408356">
    <property type="component" value="Unassembled WGS sequence"/>
</dbReference>
<sequence length="18" mass="1878">MPTSPSASVVLSCSKRLD</sequence>
<protein>
    <submittedName>
        <fullName evidence="1">Uncharacterized protein</fullName>
    </submittedName>
</protein>
<name>A0ABR2UYE4_9PEZI</name>
<gene>
    <name evidence="1" type="ORF">SUNI508_14103</name>
</gene>
<evidence type="ECO:0000313" key="2">
    <source>
        <dbReference type="Proteomes" id="UP001408356"/>
    </source>
</evidence>
<evidence type="ECO:0000313" key="1">
    <source>
        <dbReference type="EMBL" id="KAK9419611.1"/>
    </source>
</evidence>
<comment type="caution">
    <text evidence="1">The sequence shown here is derived from an EMBL/GenBank/DDBJ whole genome shotgun (WGS) entry which is preliminary data.</text>
</comment>
<keyword evidence="2" id="KW-1185">Reference proteome</keyword>
<proteinExistence type="predicted"/>
<organism evidence="1 2">
    <name type="scientific">Seiridium unicorne</name>
    <dbReference type="NCBI Taxonomy" id="138068"/>
    <lineage>
        <taxon>Eukaryota</taxon>
        <taxon>Fungi</taxon>
        <taxon>Dikarya</taxon>
        <taxon>Ascomycota</taxon>
        <taxon>Pezizomycotina</taxon>
        <taxon>Sordariomycetes</taxon>
        <taxon>Xylariomycetidae</taxon>
        <taxon>Amphisphaeriales</taxon>
        <taxon>Sporocadaceae</taxon>
        <taxon>Seiridium</taxon>
    </lineage>
</organism>
<accession>A0ABR2UYE4</accession>
<reference evidence="1 2" key="1">
    <citation type="journal article" date="2024" name="J. Plant Pathol.">
        <title>Sequence and assembly of the genome of Seiridium unicorne, isolate CBS 538.82, causal agent of cypress canker disease.</title>
        <authorList>
            <person name="Scali E."/>
            <person name="Rocca G.D."/>
            <person name="Danti R."/>
            <person name="Garbelotto M."/>
            <person name="Barberini S."/>
            <person name="Baroncelli R."/>
            <person name="Emiliani G."/>
        </authorList>
    </citation>
    <scope>NUCLEOTIDE SEQUENCE [LARGE SCALE GENOMIC DNA]</scope>
    <source>
        <strain evidence="1 2">BM-138-508</strain>
    </source>
</reference>
<dbReference type="EMBL" id="JARVKF010000302">
    <property type="protein sequence ID" value="KAK9419611.1"/>
    <property type="molecule type" value="Genomic_DNA"/>
</dbReference>